<keyword evidence="3 5" id="KW-0732">Signal</keyword>
<dbReference type="EMBL" id="BOQL01000026">
    <property type="protein sequence ID" value="GIM69194.1"/>
    <property type="molecule type" value="Genomic_DNA"/>
</dbReference>
<reference evidence="7" key="1">
    <citation type="submission" date="2021-03" db="EMBL/GenBank/DDBJ databases">
        <title>Whole genome shotgun sequence of Actinoplanes auranticolor NBRC 12245.</title>
        <authorList>
            <person name="Komaki H."/>
            <person name="Tamura T."/>
        </authorList>
    </citation>
    <scope>NUCLEOTIDE SEQUENCE</scope>
    <source>
        <strain evidence="7">NBRC 12245</strain>
    </source>
</reference>
<organism evidence="7 8">
    <name type="scientific">Actinoplanes auranticolor</name>
    <dbReference type="NCBI Taxonomy" id="47988"/>
    <lineage>
        <taxon>Bacteria</taxon>
        <taxon>Bacillati</taxon>
        <taxon>Actinomycetota</taxon>
        <taxon>Actinomycetes</taxon>
        <taxon>Micromonosporales</taxon>
        <taxon>Micromonosporaceae</taxon>
        <taxon>Actinoplanes</taxon>
    </lineage>
</organism>
<name>A0A919VK91_9ACTN</name>
<keyword evidence="4" id="KW-0029">Amino-acid transport</keyword>
<evidence type="ECO:0000256" key="4">
    <source>
        <dbReference type="ARBA" id="ARBA00022970"/>
    </source>
</evidence>
<dbReference type="RefSeq" id="WP_212989458.1">
    <property type="nucleotide sequence ID" value="NZ_BAABEA010000008.1"/>
</dbReference>
<dbReference type="SUPFAM" id="SSF53822">
    <property type="entry name" value="Periplasmic binding protein-like I"/>
    <property type="match status" value="1"/>
</dbReference>
<keyword evidence="2" id="KW-0813">Transport</keyword>
<feature type="domain" description="Leucine-binding protein" evidence="6">
    <location>
        <begin position="39"/>
        <end position="377"/>
    </location>
</feature>
<evidence type="ECO:0000256" key="1">
    <source>
        <dbReference type="ARBA" id="ARBA00010062"/>
    </source>
</evidence>
<dbReference type="InterPro" id="IPR028082">
    <property type="entry name" value="Peripla_BP_I"/>
</dbReference>
<evidence type="ECO:0000313" key="7">
    <source>
        <dbReference type="EMBL" id="GIM69194.1"/>
    </source>
</evidence>
<dbReference type="InterPro" id="IPR028081">
    <property type="entry name" value="Leu-bd"/>
</dbReference>
<keyword evidence="8" id="KW-1185">Reference proteome</keyword>
<dbReference type="AlphaFoldDB" id="A0A919VK91"/>
<dbReference type="GO" id="GO:0006865">
    <property type="term" value="P:amino acid transport"/>
    <property type="evidence" value="ECO:0007669"/>
    <property type="project" value="UniProtKB-KW"/>
</dbReference>
<dbReference type="PANTHER" id="PTHR47151">
    <property type="entry name" value="LEU/ILE/VAL-BINDING ABC TRANSPORTER SUBUNIT"/>
    <property type="match status" value="1"/>
</dbReference>
<comment type="similarity">
    <text evidence="1">Belongs to the leucine-binding protein family.</text>
</comment>
<dbReference type="Pfam" id="PF13458">
    <property type="entry name" value="Peripla_BP_6"/>
    <property type="match status" value="1"/>
</dbReference>
<dbReference type="PROSITE" id="PS51257">
    <property type="entry name" value="PROKAR_LIPOPROTEIN"/>
    <property type="match status" value="1"/>
</dbReference>
<evidence type="ECO:0000256" key="5">
    <source>
        <dbReference type="SAM" id="SignalP"/>
    </source>
</evidence>
<evidence type="ECO:0000256" key="2">
    <source>
        <dbReference type="ARBA" id="ARBA00022448"/>
    </source>
</evidence>
<dbReference type="Gene3D" id="3.40.50.2300">
    <property type="match status" value="2"/>
</dbReference>
<dbReference type="Proteomes" id="UP000681340">
    <property type="component" value="Unassembled WGS sequence"/>
</dbReference>
<evidence type="ECO:0000259" key="6">
    <source>
        <dbReference type="Pfam" id="PF13458"/>
    </source>
</evidence>
<evidence type="ECO:0000313" key="8">
    <source>
        <dbReference type="Proteomes" id="UP000681340"/>
    </source>
</evidence>
<accession>A0A919VK91</accession>
<gene>
    <name evidence="7" type="ORF">Aau02nite_35090</name>
</gene>
<protein>
    <submittedName>
        <fullName evidence="7">Branched chain amino acid ABC transporter substrate-binding protein</fullName>
    </submittedName>
</protein>
<sequence length="386" mass="39271">MRSRKLLSSIAVAVALTALGGCGGSADGPAGDPAPSSGTIRLGTLVPLTGRSSPSGEAMVNGARLAVSEANAAGGVLGRQVELVVGDDACDPGTAVTAARTLVGRDIVASVGGYCSSATVPTLKIFRAAGVPMVVAQSNSTDLLAPKYDSVFLICGTVTAEADFAVGWMKRLGGRRLAVVHDGTSFPVTLAESTAAAAARTGALTVTGEFELSQGAPSYARIAGSVRAGRADIVYYTGYYAEASQLIKDLRDSGFTGKIVVGDGATDGPLLAGLTPEQSRGVYGTALIFPELLPELAGWSKRYQAAFGSPPGPSTVEAYDAVKVALDAVKRAGSTDREAVRKAIAATDLPAMSGPLSFNPDGTRTTPKFLLLRAENGKFGLERTAG</sequence>
<dbReference type="CDD" id="cd06342">
    <property type="entry name" value="PBP1_ABC_LIVBP-like"/>
    <property type="match status" value="1"/>
</dbReference>
<comment type="caution">
    <text evidence="7">The sequence shown here is derived from an EMBL/GenBank/DDBJ whole genome shotgun (WGS) entry which is preliminary data.</text>
</comment>
<dbReference type="PANTHER" id="PTHR47151:SF2">
    <property type="entry name" value="AMINO ACID BINDING PROTEIN"/>
    <property type="match status" value="1"/>
</dbReference>
<feature type="signal peptide" evidence="5">
    <location>
        <begin position="1"/>
        <end position="20"/>
    </location>
</feature>
<dbReference type="InterPro" id="IPR000709">
    <property type="entry name" value="Leu_Ile_Val-bd"/>
</dbReference>
<proteinExistence type="inferred from homology"/>
<evidence type="ECO:0000256" key="3">
    <source>
        <dbReference type="ARBA" id="ARBA00022729"/>
    </source>
</evidence>
<feature type="chain" id="PRO_5039610611" evidence="5">
    <location>
        <begin position="21"/>
        <end position="386"/>
    </location>
</feature>
<dbReference type="PRINTS" id="PR00337">
    <property type="entry name" value="LEUILEVALBP"/>
</dbReference>